<protein>
    <submittedName>
        <fullName evidence="1">Uncharacterized protein</fullName>
    </submittedName>
</protein>
<accession>A0A0E9X8W4</accession>
<proteinExistence type="predicted"/>
<reference evidence="1" key="1">
    <citation type="submission" date="2014-11" db="EMBL/GenBank/DDBJ databases">
        <authorList>
            <person name="Amaro Gonzalez C."/>
        </authorList>
    </citation>
    <scope>NUCLEOTIDE SEQUENCE</scope>
</reference>
<dbReference type="AlphaFoldDB" id="A0A0E9X8W4"/>
<reference evidence="1" key="2">
    <citation type="journal article" date="2015" name="Fish Shellfish Immunol.">
        <title>Early steps in the European eel (Anguilla anguilla)-Vibrio vulnificus interaction in the gills: Role of the RtxA13 toxin.</title>
        <authorList>
            <person name="Callol A."/>
            <person name="Pajuelo D."/>
            <person name="Ebbesson L."/>
            <person name="Teles M."/>
            <person name="MacKenzie S."/>
            <person name="Amaro C."/>
        </authorList>
    </citation>
    <scope>NUCLEOTIDE SEQUENCE</scope>
</reference>
<dbReference type="EMBL" id="GBXM01009380">
    <property type="protein sequence ID" value="JAH99197.1"/>
    <property type="molecule type" value="Transcribed_RNA"/>
</dbReference>
<evidence type="ECO:0000313" key="1">
    <source>
        <dbReference type="EMBL" id="JAH99197.1"/>
    </source>
</evidence>
<organism evidence="1">
    <name type="scientific">Anguilla anguilla</name>
    <name type="common">European freshwater eel</name>
    <name type="synonym">Muraena anguilla</name>
    <dbReference type="NCBI Taxonomy" id="7936"/>
    <lineage>
        <taxon>Eukaryota</taxon>
        <taxon>Metazoa</taxon>
        <taxon>Chordata</taxon>
        <taxon>Craniata</taxon>
        <taxon>Vertebrata</taxon>
        <taxon>Euteleostomi</taxon>
        <taxon>Actinopterygii</taxon>
        <taxon>Neopterygii</taxon>
        <taxon>Teleostei</taxon>
        <taxon>Anguilliformes</taxon>
        <taxon>Anguillidae</taxon>
        <taxon>Anguilla</taxon>
    </lineage>
</organism>
<name>A0A0E9X8W4_ANGAN</name>
<sequence length="32" mass="3620">MSCGMVYNMDVPPIVLPPSNKQTEREKESLII</sequence>